<feature type="compositionally biased region" description="Low complexity" evidence="5">
    <location>
        <begin position="301"/>
        <end position="314"/>
    </location>
</feature>
<evidence type="ECO:0000256" key="3">
    <source>
        <dbReference type="ARBA" id="ARBA00022989"/>
    </source>
</evidence>
<feature type="transmembrane region" description="Helical" evidence="6">
    <location>
        <begin position="78"/>
        <end position="98"/>
    </location>
</feature>
<comment type="subcellular location">
    <subcellularLocation>
        <location evidence="1">Membrane</location>
        <topology evidence="1">Multi-pass membrane protein</topology>
    </subcellularLocation>
</comment>
<sequence>MGHDLGYAALAFVATTVYYIAFLVFRVSARRMPPLRGSRPFHVARLMLTDPVWLGGGLLLFLGLGYEVVAFSALPLPVAQPIFALSLVLLIGCAVRFLGERLSALELASVALFVLATVLIGLSAGSDAEPRADATLTGTLTAPWTMLAICAPAVAAAGLVWLVGDRRASGRHARRLAGVAYGIGAGACAGLAEAGIRGISIVYADTGSVRAVLESAYPYLTVGLAAIALGQLQVALQRCRVAIVAVVLTVIGRTYLIVSSTVLFGEEWPDDDLPFALRTGGFVLALVALVMFPRYERPGAAGPAAARNGPAPEGKGVRAVP</sequence>
<organism evidence="7 8">
    <name type="scientific">Actinomadura fibrosa</name>
    <dbReference type="NCBI Taxonomy" id="111802"/>
    <lineage>
        <taxon>Bacteria</taxon>
        <taxon>Bacillati</taxon>
        <taxon>Actinomycetota</taxon>
        <taxon>Actinomycetes</taxon>
        <taxon>Streptosporangiales</taxon>
        <taxon>Thermomonosporaceae</taxon>
        <taxon>Actinomadura</taxon>
    </lineage>
</organism>
<feature type="transmembrane region" description="Helical" evidence="6">
    <location>
        <begin position="6"/>
        <end position="25"/>
    </location>
</feature>
<feature type="transmembrane region" description="Helical" evidence="6">
    <location>
        <begin position="275"/>
        <end position="292"/>
    </location>
</feature>
<proteinExistence type="predicted"/>
<gene>
    <name evidence="7" type="ORF">ACFQZM_44700</name>
</gene>
<dbReference type="Proteomes" id="UP001597063">
    <property type="component" value="Unassembled WGS sequence"/>
</dbReference>
<keyword evidence="8" id="KW-1185">Reference proteome</keyword>
<dbReference type="Pfam" id="PF05653">
    <property type="entry name" value="Mg_trans_NIPA"/>
    <property type="match status" value="1"/>
</dbReference>
<feature type="transmembrane region" description="Helical" evidence="6">
    <location>
        <begin position="46"/>
        <end position="66"/>
    </location>
</feature>
<feature type="transmembrane region" description="Helical" evidence="6">
    <location>
        <begin position="105"/>
        <end position="124"/>
    </location>
</feature>
<feature type="transmembrane region" description="Helical" evidence="6">
    <location>
        <begin position="241"/>
        <end position="263"/>
    </location>
</feature>
<protein>
    <submittedName>
        <fullName evidence="7">DMT family transporter</fullName>
    </submittedName>
</protein>
<dbReference type="EMBL" id="JBHTGP010000032">
    <property type="protein sequence ID" value="MFD0691655.1"/>
    <property type="molecule type" value="Genomic_DNA"/>
</dbReference>
<accession>A0ABW2Y0R6</accession>
<comment type="caution">
    <text evidence="7">The sequence shown here is derived from an EMBL/GenBank/DDBJ whole genome shotgun (WGS) entry which is preliminary data.</text>
</comment>
<evidence type="ECO:0000256" key="6">
    <source>
        <dbReference type="SAM" id="Phobius"/>
    </source>
</evidence>
<keyword evidence="4 6" id="KW-0472">Membrane</keyword>
<evidence type="ECO:0000256" key="5">
    <source>
        <dbReference type="SAM" id="MobiDB-lite"/>
    </source>
</evidence>
<dbReference type="PANTHER" id="PTHR40761">
    <property type="entry name" value="CONSERVED INTEGRAL MEMBRANE ALANINE VALINE AND LEUCINE RICH PROTEIN-RELATED"/>
    <property type="match status" value="1"/>
</dbReference>
<feature type="transmembrane region" description="Helical" evidence="6">
    <location>
        <begin position="216"/>
        <end position="234"/>
    </location>
</feature>
<keyword evidence="2 6" id="KW-0812">Transmembrane</keyword>
<keyword evidence="3 6" id="KW-1133">Transmembrane helix</keyword>
<dbReference type="RefSeq" id="WP_131759308.1">
    <property type="nucleotide sequence ID" value="NZ_CAACUY010000074.1"/>
</dbReference>
<evidence type="ECO:0000256" key="4">
    <source>
        <dbReference type="ARBA" id="ARBA00023136"/>
    </source>
</evidence>
<evidence type="ECO:0000313" key="8">
    <source>
        <dbReference type="Proteomes" id="UP001597063"/>
    </source>
</evidence>
<reference evidence="8" key="1">
    <citation type="journal article" date="2019" name="Int. J. Syst. Evol. Microbiol.">
        <title>The Global Catalogue of Microorganisms (GCM) 10K type strain sequencing project: providing services to taxonomists for standard genome sequencing and annotation.</title>
        <authorList>
            <consortium name="The Broad Institute Genomics Platform"/>
            <consortium name="The Broad Institute Genome Sequencing Center for Infectious Disease"/>
            <person name="Wu L."/>
            <person name="Ma J."/>
        </authorList>
    </citation>
    <scope>NUCLEOTIDE SEQUENCE [LARGE SCALE GENOMIC DNA]</scope>
    <source>
        <strain evidence="8">JCM 9371</strain>
    </source>
</reference>
<dbReference type="PANTHER" id="PTHR40761:SF1">
    <property type="entry name" value="CONSERVED INTEGRAL MEMBRANE ALANINE VALINE AND LEUCINE RICH PROTEIN-RELATED"/>
    <property type="match status" value="1"/>
</dbReference>
<name>A0ABW2Y0R6_9ACTN</name>
<feature type="transmembrane region" description="Helical" evidence="6">
    <location>
        <begin position="144"/>
        <end position="164"/>
    </location>
</feature>
<feature type="region of interest" description="Disordered" evidence="5">
    <location>
        <begin position="301"/>
        <end position="321"/>
    </location>
</feature>
<evidence type="ECO:0000256" key="2">
    <source>
        <dbReference type="ARBA" id="ARBA00022692"/>
    </source>
</evidence>
<feature type="transmembrane region" description="Helical" evidence="6">
    <location>
        <begin position="176"/>
        <end position="196"/>
    </location>
</feature>
<evidence type="ECO:0000313" key="7">
    <source>
        <dbReference type="EMBL" id="MFD0691655.1"/>
    </source>
</evidence>
<evidence type="ECO:0000256" key="1">
    <source>
        <dbReference type="ARBA" id="ARBA00004141"/>
    </source>
</evidence>
<dbReference type="InterPro" id="IPR008521">
    <property type="entry name" value="Mg_trans_NIPA"/>
</dbReference>